<accession>A0A016X119</accession>
<evidence type="ECO:0000313" key="2">
    <source>
        <dbReference type="Proteomes" id="UP000024635"/>
    </source>
</evidence>
<comment type="caution">
    <text evidence="1">The sequence shown here is derived from an EMBL/GenBank/DDBJ whole genome shotgun (WGS) entry which is preliminary data.</text>
</comment>
<organism evidence="1 2">
    <name type="scientific">Ancylostoma ceylanicum</name>
    <dbReference type="NCBI Taxonomy" id="53326"/>
    <lineage>
        <taxon>Eukaryota</taxon>
        <taxon>Metazoa</taxon>
        <taxon>Ecdysozoa</taxon>
        <taxon>Nematoda</taxon>
        <taxon>Chromadorea</taxon>
        <taxon>Rhabditida</taxon>
        <taxon>Rhabditina</taxon>
        <taxon>Rhabditomorpha</taxon>
        <taxon>Strongyloidea</taxon>
        <taxon>Ancylostomatidae</taxon>
        <taxon>Ancylostomatinae</taxon>
        <taxon>Ancylostoma</taxon>
    </lineage>
</organism>
<dbReference type="EMBL" id="JARK01000035">
    <property type="protein sequence ID" value="EYC45217.1"/>
    <property type="molecule type" value="Genomic_DNA"/>
</dbReference>
<dbReference type="Proteomes" id="UP000024635">
    <property type="component" value="Unassembled WGS sequence"/>
</dbReference>
<gene>
    <name evidence="1" type="primary">Acey_s0435.g1409</name>
    <name evidence="1" type="ORF">Y032_0435g1409</name>
</gene>
<sequence length="93" mass="10683">MQSPILPHGQMMEFGVVHRRSYVYLEPAAYPAFEEDKVFEKVCYKWLGFPGSDEGENAETLAVIEIDTSFGLPLNIINFYQQPTRIRRVASLE</sequence>
<keyword evidence="2" id="KW-1185">Reference proteome</keyword>
<protein>
    <submittedName>
        <fullName evidence="1">Uncharacterized protein</fullName>
    </submittedName>
</protein>
<proteinExistence type="predicted"/>
<evidence type="ECO:0000313" key="1">
    <source>
        <dbReference type="EMBL" id="EYC45217.1"/>
    </source>
</evidence>
<reference evidence="2" key="1">
    <citation type="journal article" date="2015" name="Nat. Genet.">
        <title>The genome and transcriptome of the zoonotic hookworm Ancylostoma ceylanicum identify infection-specific gene families.</title>
        <authorList>
            <person name="Schwarz E.M."/>
            <person name="Hu Y."/>
            <person name="Antoshechkin I."/>
            <person name="Miller M.M."/>
            <person name="Sternberg P.W."/>
            <person name="Aroian R.V."/>
        </authorList>
    </citation>
    <scope>NUCLEOTIDE SEQUENCE</scope>
    <source>
        <strain evidence="2">HY135</strain>
    </source>
</reference>
<dbReference type="AlphaFoldDB" id="A0A016X119"/>
<name>A0A016X119_9BILA</name>